<keyword evidence="3" id="KW-1185">Reference proteome</keyword>
<sequence>MPCKTFLRHDQTSSQRPSSSSNQVTIYAPSWLREGVNMLGSKLKGVQFQVYEKPSLKRGRNSSAATQKPLESFKISEDMNNQSLVLLHKIARNEPKNTNGIINLAYYAPDIKDSSLVYFMKDLARQSVVVGKDSTTFCGGYKSPRVQQDGEPVYVCDLIALQFQKPYNSGRLVLVQENDIYKGLLDDFIFEHVVGEKKKSFEEVVNGTDEDSEVKKRYLKHDGYGGRAGTGPCFLDSIAYRKFVETDVLLCGLALADQAAKNGDKLNFKFLKYGTGYFAGTFVKELNSLILYGVVDGLEALFGRAGNANVVDTIKSLEFPFYECDAENRKRLDELKNRYQIEYRFSRDDALKQTMKGSGLITATTNCADSNVACGNAMGFKSTDGAIAENLLSRGNIFCPNMNNLMTFEYVEI</sequence>
<protein>
    <submittedName>
        <fullName evidence="2">Uncharacterized protein</fullName>
    </submittedName>
</protein>
<accession>A0ABP1QQX7</accession>
<gene>
    <name evidence="2" type="ORF">ODALV1_LOCUS13460</name>
</gene>
<evidence type="ECO:0000313" key="3">
    <source>
        <dbReference type="Proteomes" id="UP001642540"/>
    </source>
</evidence>
<feature type="region of interest" description="Disordered" evidence="1">
    <location>
        <begin position="1"/>
        <end position="21"/>
    </location>
</feature>
<organism evidence="2 3">
    <name type="scientific">Orchesella dallaii</name>
    <dbReference type="NCBI Taxonomy" id="48710"/>
    <lineage>
        <taxon>Eukaryota</taxon>
        <taxon>Metazoa</taxon>
        <taxon>Ecdysozoa</taxon>
        <taxon>Arthropoda</taxon>
        <taxon>Hexapoda</taxon>
        <taxon>Collembola</taxon>
        <taxon>Entomobryomorpha</taxon>
        <taxon>Entomobryoidea</taxon>
        <taxon>Orchesellidae</taxon>
        <taxon>Orchesellinae</taxon>
        <taxon>Orchesella</taxon>
    </lineage>
</organism>
<reference evidence="2 3" key="1">
    <citation type="submission" date="2024-08" db="EMBL/GenBank/DDBJ databases">
        <authorList>
            <person name="Cucini C."/>
            <person name="Frati F."/>
        </authorList>
    </citation>
    <scope>NUCLEOTIDE SEQUENCE [LARGE SCALE GENOMIC DNA]</scope>
</reference>
<evidence type="ECO:0000256" key="1">
    <source>
        <dbReference type="SAM" id="MobiDB-lite"/>
    </source>
</evidence>
<comment type="caution">
    <text evidence="2">The sequence shown here is derived from an EMBL/GenBank/DDBJ whole genome shotgun (WGS) entry which is preliminary data.</text>
</comment>
<proteinExistence type="predicted"/>
<dbReference type="EMBL" id="CAXLJM020000041">
    <property type="protein sequence ID" value="CAL8109540.1"/>
    <property type="molecule type" value="Genomic_DNA"/>
</dbReference>
<name>A0ABP1QQX7_9HEXA</name>
<dbReference type="Proteomes" id="UP001642540">
    <property type="component" value="Unassembled WGS sequence"/>
</dbReference>
<evidence type="ECO:0000313" key="2">
    <source>
        <dbReference type="EMBL" id="CAL8109540.1"/>
    </source>
</evidence>